<dbReference type="AlphaFoldDB" id="A0A4U2YSH0"/>
<organism evidence="2 3">
    <name type="scientific">Nocardioides jishulii</name>
    <dbReference type="NCBI Taxonomy" id="2575440"/>
    <lineage>
        <taxon>Bacteria</taxon>
        <taxon>Bacillati</taxon>
        <taxon>Actinomycetota</taxon>
        <taxon>Actinomycetes</taxon>
        <taxon>Propionibacteriales</taxon>
        <taxon>Nocardioidaceae</taxon>
        <taxon>Nocardioides</taxon>
    </lineage>
</organism>
<dbReference type="Gene3D" id="3.40.50.1820">
    <property type="entry name" value="alpha/beta hydrolase"/>
    <property type="match status" value="1"/>
</dbReference>
<dbReference type="Proteomes" id="UP000307808">
    <property type="component" value="Unassembled WGS sequence"/>
</dbReference>
<dbReference type="EMBL" id="SZPY01000001">
    <property type="protein sequence ID" value="TKI63725.1"/>
    <property type="molecule type" value="Genomic_DNA"/>
</dbReference>
<dbReference type="InterPro" id="IPR029058">
    <property type="entry name" value="AB_hydrolase_fold"/>
</dbReference>
<dbReference type="Pfam" id="PF06259">
    <property type="entry name" value="Abhydrolase_8"/>
    <property type="match status" value="1"/>
</dbReference>
<proteinExistence type="predicted"/>
<evidence type="ECO:0000259" key="1">
    <source>
        <dbReference type="Pfam" id="PF06259"/>
    </source>
</evidence>
<accession>A0A4U2YSH0</accession>
<reference evidence="2 3" key="1">
    <citation type="submission" date="2019-04" db="EMBL/GenBank/DDBJ databases">
        <authorList>
            <person name="Dong K."/>
        </authorList>
    </citation>
    <scope>NUCLEOTIDE SEQUENCE [LARGE SCALE GENOMIC DNA]</scope>
    <source>
        <strain evidence="3">dk3543</strain>
    </source>
</reference>
<evidence type="ECO:0000313" key="3">
    <source>
        <dbReference type="Proteomes" id="UP000307808"/>
    </source>
</evidence>
<evidence type="ECO:0000313" key="2">
    <source>
        <dbReference type="EMBL" id="TKI63725.1"/>
    </source>
</evidence>
<dbReference type="InterPro" id="IPR010427">
    <property type="entry name" value="DUF1023"/>
</dbReference>
<dbReference type="RefSeq" id="WP_137064190.1">
    <property type="nucleotide sequence ID" value="NZ_CP040748.1"/>
</dbReference>
<keyword evidence="3" id="KW-1185">Reference proteome</keyword>
<feature type="domain" description="DUF1023" evidence="1">
    <location>
        <begin position="180"/>
        <end position="338"/>
    </location>
</feature>
<name>A0A4U2YSH0_9ACTN</name>
<dbReference type="SUPFAM" id="SSF53474">
    <property type="entry name" value="alpha/beta-Hydrolases"/>
    <property type="match status" value="1"/>
</dbReference>
<gene>
    <name evidence="2" type="ORF">FC770_00610</name>
</gene>
<dbReference type="OrthoDB" id="3259161at2"/>
<comment type="caution">
    <text evidence="2">The sequence shown here is derived from an EMBL/GenBank/DDBJ whole genome shotgun (WGS) entry which is preliminary data.</text>
</comment>
<sequence>MTELSAATLTHRLSDAGRELGAAAVRFEEFAQEAEQRWAPGVWRGAAREAYAAQVAAASAATRRAAQRWRRVAADLLTLAQWLASGDVDVEEALAWVAALTTGGSLSTKRQELDVVADRDVAHRVAVELDVAAGRTRHRDARLDPDEESVWRNARAVDRMLHRTPGATLWTYDPEVFDGDGAVVVGVGDVRGADHQVVLAPGVGTDVSDVGAQVRRVEAVVDAAQEHGETAGWFWLGYDAPDAVADPAARTEVRAERGGESFARDVASLRDASPGARWTALGHSYGATTVSYAGTRGDLDVDALVLVGAPGAGEAERVGDLGVGEVYVGRDSRDLVATLGDEGWVGKGGVGLGVDPASEEFGAIRFRAERPDRGWAPGVGEAHSGYFTPGHEALDSIGAVVAGRPDLVQVAERATDPWWRRPRDPEWSRDVE</sequence>
<protein>
    <recommendedName>
        <fullName evidence="1">DUF1023 domain-containing protein</fullName>
    </recommendedName>
</protein>